<comment type="caution">
    <text evidence="1">The sequence shown here is derived from an EMBL/GenBank/DDBJ whole genome shotgun (WGS) entry which is preliminary data.</text>
</comment>
<sequence length="83" mass="9069">MNNKVILVSHKQFKAILTEVKDTQEKEKGTNDEEKEIQSISTLAGTQIIPVEGVKDGTAVLCESKATMEIGEDITIKGLLKLV</sequence>
<reference evidence="1" key="1">
    <citation type="journal article" date="2015" name="Nature">
        <title>Complex archaea that bridge the gap between prokaryotes and eukaryotes.</title>
        <authorList>
            <person name="Spang A."/>
            <person name="Saw J.H."/>
            <person name="Jorgensen S.L."/>
            <person name="Zaremba-Niedzwiedzka K."/>
            <person name="Martijn J."/>
            <person name="Lind A.E."/>
            <person name="van Eijk R."/>
            <person name="Schleper C."/>
            <person name="Guy L."/>
            <person name="Ettema T.J."/>
        </authorList>
    </citation>
    <scope>NUCLEOTIDE SEQUENCE</scope>
</reference>
<evidence type="ECO:0000313" key="1">
    <source>
        <dbReference type="EMBL" id="KKN52311.1"/>
    </source>
</evidence>
<name>A0A0F9TT87_9ZZZZ</name>
<dbReference type="EMBL" id="LAZR01001025">
    <property type="protein sequence ID" value="KKN52311.1"/>
    <property type="molecule type" value="Genomic_DNA"/>
</dbReference>
<proteinExistence type="predicted"/>
<gene>
    <name evidence="1" type="ORF">LCGC14_0614060</name>
</gene>
<organism evidence="1">
    <name type="scientific">marine sediment metagenome</name>
    <dbReference type="NCBI Taxonomy" id="412755"/>
    <lineage>
        <taxon>unclassified sequences</taxon>
        <taxon>metagenomes</taxon>
        <taxon>ecological metagenomes</taxon>
    </lineage>
</organism>
<accession>A0A0F9TT87</accession>
<dbReference type="AlphaFoldDB" id="A0A0F9TT87"/>
<protein>
    <submittedName>
        <fullName evidence="1">Uncharacterized protein</fullName>
    </submittedName>
</protein>